<evidence type="ECO:0000313" key="6">
    <source>
        <dbReference type="EMBL" id="RXS96930.1"/>
    </source>
</evidence>
<feature type="domain" description="HTH tetR-type" evidence="5">
    <location>
        <begin position="27"/>
        <end position="87"/>
    </location>
</feature>
<organism evidence="6 7">
    <name type="scientific">Silvibacterium dinghuense</name>
    <dbReference type="NCBI Taxonomy" id="1560006"/>
    <lineage>
        <taxon>Bacteria</taxon>
        <taxon>Pseudomonadati</taxon>
        <taxon>Acidobacteriota</taxon>
        <taxon>Terriglobia</taxon>
        <taxon>Terriglobales</taxon>
        <taxon>Acidobacteriaceae</taxon>
        <taxon>Silvibacterium</taxon>
    </lineage>
</organism>
<proteinExistence type="predicted"/>
<protein>
    <submittedName>
        <fullName evidence="6">TetR/AcrR family transcriptional regulator</fullName>
    </submittedName>
</protein>
<feature type="DNA-binding region" description="H-T-H motif" evidence="4">
    <location>
        <begin position="50"/>
        <end position="69"/>
    </location>
</feature>
<dbReference type="GO" id="GO:0000976">
    <property type="term" value="F:transcription cis-regulatory region binding"/>
    <property type="evidence" value="ECO:0007669"/>
    <property type="project" value="TreeGrafter"/>
</dbReference>
<evidence type="ECO:0000256" key="4">
    <source>
        <dbReference type="PROSITE-ProRule" id="PRU00335"/>
    </source>
</evidence>
<dbReference type="Pfam" id="PF00440">
    <property type="entry name" value="TetR_N"/>
    <property type="match status" value="1"/>
</dbReference>
<dbReference type="PANTHER" id="PTHR30055">
    <property type="entry name" value="HTH-TYPE TRANSCRIPTIONAL REGULATOR RUTR"/>
    <property type="match status" value="1"/>
</dbReference>
<comment type="caution">
    <text evidence="6">The sequence shown here is derived from an EMBL/GenBank/DDBJ whole genome shotgun (WGS) entry which is preliminary data.</text>
</comment>
<dbReference type="AlphaFoldDB" id="A0A4Q1SI93"/>
<accession>A0A4Q1SI93</accession>
<evidence type="ECO:0000256" key="1">
    <source>
        <dbReference type="ARBA" id="ARBA00023015"/>
    </source>
</evidence>
<evidence type="ECO:0000256" key="3">
    <source>
        <dbReference type="ARBA" id="ARBA00023163"/>
    </source>
</evidence>
<sequence length="234" mass="26163">MKVSVYLNTVKIQAERKPGKRSTYHHGDLRTALIQAADAIIAEGGIEAFSLRAAAQRAGVSPGAPAHHFGNARGLLTEVALLAYKRLEDYIQKAGHSDDPVAEVRALSLAFIHFALDHPGHFRLMFRNDLVDRSDPRFASFPRQSGRRLSQAILTYQGKNDVDMNRFEDAADILCGMATLHGLASLVLEEKAVHFFRNANARDFRKKELPRVIEHLYPERRNSTTRKKAVHGKS</sequence>
<name>A0A4Q1SI93_9BACT</name>
<keyword evidence="7" id="KW-1185">Reference proteome</keyword>
<dbReference type="Pfam" id="PF13305">
    <property type="entry name" value="TetR_C_33"/>
    <property type="match status" value="1"/>
</dbReference>
<dbReference type="Gene3D" id="1.10.357.10">
    <property type="entry name" value="Tetracycline Repressor, domain 2"/>
    <property type="match status" value="1"/>
</dbReference>
<evidence type="ECO:0000259" key="5">
    <source>
        <dbReference type="PROSITE" id="PS50977"/>
    </source>
</evidence>
<dbReference type="InterPro" id="IPR009057">
    <property type="entry name" value="Homeodomain-like_sf"/>
</dbReference>
<keyword evidence="3" id="KW-0804">Transcription</keyword>
<keyword evidence="2 4" id="KW-0238">DNA-binding</keyword>
<dbReference type="EMBL" id="SDMK01000001">
    <property type="protein sequence ID" value="RXS96930.1"/>
    <property type="molecule type" value="Genomic_DNA"/>
</dbReference>
<dbReference type="OrthoDB" id="9179041at2"/>
<dbReference type="GO" id="GO:0003700">
    <property type="term" value="F:DNA-binding transcription factor activity"/>
    <property type="evidence" value="ECO:0007669"/>
    <property type="project" value="TreeGrafter"/>
</dbReference>
<evidence type="ECO:0000313" key="7">
    <source>
        <dbReference type="Proteomes" id="UP000290253"/>
    </source>
</evidence>
<dbReference type="SUPFAM" id="SSF46689">
    <property type="entry name" value="Homeodomain-like"/>
    <property type="match status" value="1"/>
</dbReference>
<dbReference type="Proteomes" id="UP000290253">
    <property type="component" value="Unassembled WGS sequence"/>
</dbReference>
<dbReference type="InterPro" id="IPR050109">
    <property type="entry name" value="HTH-type_TetR-like_transc_reg"/>
</dbReference>
<keyword evidence="1" id="KW-0805">Transcription regulation</keyword>
<dbReference type="InterPro" id="IPR025996">
    <property type="entry name" value="MT1864/Rv1816-like_C"/>
</dbReference>
<dbReference type="InterPro" id="IPR036271">
    <property type="entry name" value="Tet_transcr_reg_TetR-rel_C_sf"/>
</dbReference>
<gene>
    <name evidence="6" type="ORF">ESZ00_03035</name>
</gene>
<dbReference type="PROSITE" id="PS50977">
    <property type="entry name" value="HTH_TETR_2"/>
    <property type="match status" value="1"/>
</dbReference>
<dbReference type="SUPFAM" id="SSF48498">
    <property type="entry name" value="Tetracyclin repressor-like, C-terminal domain"/>
    <property type="match status" value="1"/>
</dbReference>
<evidence type="ECO:0000256" key="2">
    <source>
        <dbReference type="ARBA" id="ARBA00023125"/>
    </source>
</evidence>
<reference evidence="6 7" key="1">
    <citation type="journal article" date="2016" name="Int. J. Syst. Evol. Microbiol.">
        <title>Acidipila dinghuensis sp. nov., an acidobacterium isolated from forest soil.</title>
        <authorList>
            <person name="Jiang Y.W."/>
            <person name="Wang J."/>
            <person name="Chen M.H."/>
            <person name="Lv Y.Y."/>
            <person name="Qiu L.H."/>
        </authorList>
    </citation>
    <scope>NUCLEOTIDE SEQUENCE [LARGE SCALE GENOMIC DNA]</scope>
    <source>
        <strain evidence="6 7">DHOF10</strain>
    </source>
</reference>
<dbReference type="PANTHER" id="PTHR30055:SF220">
    <property type="entry name" value="TETR-FAMILY REGULATORY PROTEIN"/>
    <property type="match status" value="1"/>
</dbReference>
<dbReference type="InterPro" id="IPR001647">
    <property type="entry name" value="HTH_TetR"/>
</dbReference>